<accession>A0AAQ1GPT2</accession>
<sequence length="116" mass="13554">MSDMLVDNEVDYRHVAEQLVRHCANMPLPMLKQVLYDEVTPALGGIAMTPAPPVWLMWDPDEVISRVSSMLVRRESSFFYRIGNNLWRLHLRSLARDLWCSLEEELLWVRANGLDR</sequence>
<evidence type="ECO:0000313" key="3">
    <source>
        <dbReference type="Proteomes" id="UP000183529"/>
    </source>
</evidence>
<dbReference type="Proteomes" id="UP000183529">
    <property type="component" value="Unassembled WGS sequence"/>
</dbReference>
<dbReference type="InterPro" id="IPR055507">
    <property type="entry name" value="DUF7079"/>
</dbReference>
<gene>
    <name evidence="2" type="ORF">SAMN05216550_1495</name>
</gene>
<feature type="domain" description="DUF7079" evidence="1">
    <location>
        <begin position="1"/>
        <end position="104"/>
    </location>
</feature>
<proteinExistence type="predicted"/>
<reference evidence="2 3" key="1">
    <citation type="submission" date="2016-10" db="EMBL/GenBank/DDBJ databases">
        <authorList>
            <person name="Varghese N."/>
            <person name="Submissions S."/>
        </authorList>
    </citation>
    <scope>NUCLEOTIDE SEQUENCE [LARGE SCALE GENOMIC DNA]</scope>
    <source>
        <strain evidence="2 3">LMG 22274</strain>
    </source>
</reference>
<dbReference type="EMBL" id="FNZM01000049">
    <property type="protein sequence ID" value="SEK15761.1"/>
    <property type="molecule type" value="Genomic_DNA"/>
</dbReference>
<dbReference type="AlphaFoldDB" id="A0AAQ1GPT2"/>
<comment type="caution">
    <text evidence="2">The sequence shown here is derived from an EMBL/GenBank/DDBJ whole genome shotgun (WGS) entry which is preliminary data.</text>
</comment>
<dbReference type="Pfam" id="PF23296">
    <property type="entry name" value="DUF7079"/>
    <property type="match status" value="1"/>
</dbReference>
<organism evidence="2 3">
    <name type="scientific">Paraburkholderia tropica</name>
    <dbReference type="NCBI Taxonomy" id="92647"/>
    <lineage>
        <taxon>Bacteria</taxon>
        <taxon>Pseudomonadati</taxon>
        <taxon>Pseudomonadota</taxon>
        <taxon>Betaproteobacteria</taxon>
        <taxon>Burkholderiales</taxon>
        <taxon>Burkholderiaceae</taxon>
        <taxon>Paraburkholderia</taxon>
    </lineage>
</organism>
<evidence type="ECO:0000259" key="1">
    <source>
        <dbReference type="Pfam" id="PF23296"/>
    </source>
</evidence>
<evidence type="ECO:0000313" key="2">
    <source>
        <dbReference type="EMBL" id="SEK15761.1"/>
    </source>
</evidence>
<name>A0AAQ1GPT2_9BURK</name>
<protein>
    <recommendedName>
        <fullName evidence="1">DUF7079 domain-containing protein</fullName>
    </recommendedName>
</protein>